<dbReference type="InterPro" id="IPR014284">
    <property type="entry name" value="RNA_pol_sigma-70_dom"/>
</dbReference>
<keyword evidence="8" id="KW-1185">Reference proteome</keyword>
<proteinExistence type="inferred from homology"/>
<organism evidence="7 8">
    <name type="scientific">Filimonas lacunae</name>
    <dbReference type="NCBI Taxonomy" id="477680"/>
    <lineage>
        <taxon>Bacteria</taxon>
        <taxon>Pseudomonadati</taxon>
        <taxon>Bacteroidota</taxon>
        <taxon>Chitinophagia</taxon>
        <taxon>Chitinophagales</taxon>
        <taxon>Chitinophagaceae</taxon>
        <taxon>Filimonas</taxon>
    </lineage>
</organism>
<evidence type="ECO:0000259" key="5">
    <source>
        <dbReference type="Pfam" id="PF04542"/>
    </source>
</evidence>
<dbReference type="InterPro" id="IPR007627">
    <property type="entry name" value="RNA_pol_sigma70_r2"/>
</dbReference>
<dbReference type="SUPFAM" id="SSF88659">
    <property type="entry name" value="Sigma3 and sigma4 domains of RNA polymerase sigma factors"/>
    <property type="match status" value="1"/>
</dbReference>
<dbReference type="Gene3D" id="1.10.1740.10">
    <property type="match status" value="1"/>
</dbReference>
<dbReference type="InterPro" id="IPR013249">
    <property type="entry name" value="RNA_pol_sigma70_r4_t2"/>
</dbReference>
<keyword evidence="2" id="KW-0805">Transcription regulation</keyword>
<feature type="domain" description="RNA polymerase sigma-70 region 2" evidence="5">
    <location>
        <begin position="45"/>
        <end position="101"/>
    </location>
</feature>
<evidence type="ECO:0000256" key="3">
    <source>
        <dbReference type="ARBA" id="ARBA00023082"/>
    </source>
</evidence>
<reference evidence="8" key="1">
    <citation type="submission" date="2017-01" db="EMBL/GenBank/DDBJ databases">
        <authorList>
            <person name="Varghese N."/>
            <person name="Submissions S."/>
        </authorList>
    </citation>
    <scope>NUCLEOTIDE SEQUENCE [LARGE SCALE GENOMIC DNA]</scope>
    <source>
        <strain evidence="8">DSM 21054</strain>
    </source>
</reference>
<dbReference type="InterPro" id="IPR036388">
    <property type="entry name" value="WH-like_DNA-bd_sf"/>
</dbReference>
<gene>
    <name evidence="7" type="ORF">SAMN05421788_103159</name>
</gene>
<dbReference type="InterPro" id="IPR039425">
    <property type="entry name" value="RNA_pol_sigma-70-like"/>
</dbReference>
<sequence>MLRLNYPLPSDESKVTVLQLATAVNRDEYAYRQLFLLFYKPALLFVSNILHSEELAEEIYSDVLLKIWQMESRLQQVSNYKQYLFTALRNASFNELKKQKKFQIIALEENATDHLPVTSPEETLLNGEFSSKIKSAIAALPLQCQLVYRLIKEEGFNYKQTADIMDLSVNTIERHMNNALKKIVVALKPYLSV</sequence>
<dbReference type="PANTHER" id="PTHR43133">
    <property type="entry name" value="RNA POLYMERASE ECF-TYPE SIGMA FACTO"/>
    <property type="match status" value="1"/>
</dbReference>
<dbReference type="EMBL" id="FTOR01000003">
    <property type="protein sequence ID" value="SIT05115.1"/>
    <property type="molecule type" value="Genomic_DNA"/>
</dbReference>
<feature type="domain" description="RNA polymerase sigma factor 70 region 4 type 2" evidence="6">
    <location>
        <begin position="132"/>
        <end position="183"/>
    </location>
</feature>
<evidence type="ECO:0000256" key="1">
    <source>
        <dbReference type="ARBA" id="ARBA00010641"/>
    </source>
</evidence>
<dbReference type="GO" id="GO:0006352">
    <property type="term" value="P:DNA-templated transcription initiation"/>
    <property type="evidence" value="ECO:0007669"/>
    <property type="project" value="InterPro"/>
</dbReference>
<dbReference type="SUPFAM" id="SSF88946">
    <property type="entry name" value="Sigma2 domain of RNA polymerase sigma factors"/>
    <property type="match status" value="1"/>
</dbReference>
<keyword evidence="3" id="KW-0731">Sigma factor</keyword>
<evidence type="ECO:0000256" key="2">
    <source>
        <dbReference type="ARBA" id="ARBA00023015"/>
    </source>
</evidence>
<dbReference type="NCBIfam" id="TIGR02937">
    <property type="entry name" value="sigma70-ECF"/>
    <property type="match status" value="1"/>
</dbReference>
<dbReference type="GO" id="GO:0016987">
    <property type="term" value="F:sigma factor activity"/>
    <property type="evidence" value="ECO:0007669"/>
    <property type="project" value="UniProtKB-KW"/>
</dbReference>
<dbReference type="InterPro" id="IPR013325">
    <property type="entry name" value="RNA_pol_sigma_r2"/>
</dbReference>
<dbReference type="GO" id="GO:0003677">
    <property type="term" value="F:DNA binding"/>
    <property type="evidence" value="ECO:0007669"/>
    <property type="project" value="InterPro"/>
</dbReference>
<evidence type="ECO:0000259" key="6">
    <source>
        <dbReference type="Pfam" id="PF08281"/>
    </source>
</evidence>
<dbReference type="InterPro" id="IPR013324">
    <property type="entry name" value="RNA_pol_sigma_r3/r4-like"/>
</dbReference>
<dbReference type="Pfam" id="PF04542">
    <property type="entry name" value="Sigma70_r2"/>
    <property type="match status" value="1"/>
</dbReference>
<evidence type="ECO:0000256" key="4">
    <source>
        <dbReference type="ARBA" id="ARBA00023163"/>
    </source>
</evidence>
<dbReference type="Proteomes" id="UP000186917">
    <property type="component" value="Unassembled WGS sequence"/>
</dbReference>
<dbReference type="Pfam" id="PF08281">
    <property type="entry name" value="Sigma70_r4_2"/>
    <property type="match status" value="1"/>
</dbReference>
<evidence type="ECO:0000313" key="8">
    <source>
        <dbReference type="Proteomes" id="UP000186917"/>
    </source>
</evidence>
<accession>A0A1N7P3A7</accession>
<dbReference type="Gene3D" id="1.10.10.10">
    <property type="entry name" value="Winged helix-like DNA-binding domain superfamily/Winged helix DNA-binding domain"/>
    <property type="match status" value="1"/>
</dbReference>
<dbReference type="STRING" id="477680.SAMN05421788_103159"/>
<protein>
    <submittedName>
        <fullName evidence="7">RNA polymerase sigma-70 factor, ECF subfamily</fullName>
    </submittedName>
</protein>
<dbReference type="OrthoDB" id="659361at2"/>
<evidence type="ECO:0000313" key="7">
    <source>
        <dbReference type="EMBL" id="SIT05115.1"/>
    </source>
</evidence>
<dbReference type="PANTHER" id="PTHR43133:SF46">
    <property type="entry name" value="RNA POLYMERASE SIGMA-70 FACTOR ECF SUBFAMILY"/>
    <property type="match status" value="1"/>
</dbReference>
<dbReference type="AlphaFoldDB" id="A0A1N7P3A7"/>
<comment type="similarity">
    <text evidence="1">Belongs to the sigma-70 factor family. ECF subfamily.</text>
</comment>
<keyword evidence="4" id="KW-0804">Transcription</keyword>
<name>A0A1N7P3A7_9BACT</name>